<gene>
    <name evidence="2" type="ORF">CF168_17170</name>
</gene>
<proteinExistence type="predicted"/>
<sequence>MWFVAPLMTLLLLPVISLALFSGIICWFQWHSVSDK</sequence>
<evidence type="ECO:0000256" key="1">
    <source>
        <dbReference type="SAM" id="Phobius"/>
    </source>
</evidence>
<feature type="transmembrane region" description="Helical" evidence="1">
    <location>
        <begin position="7"/>
        <end position="30"/>
    </location>
</feature>
<dbReference type="AlphaFoldDB" id="A0A220UQH5"/>
<keyword evidence="1" id="KW-0812">Transmembrane</keyword>
<dbReference type="KEGG" id="sbj:CF168_17170"/>
<dbReference type="EMBL" id="CP022358">
    <property type="protein sequence ID" value="ASK70448.1"/>
    <property type="molecule type" value="Genomic_DNA"/>
</dbReference>
<keyword evidence="1" id="KW-0472">Membrane</keyword>
<accession>A0A220UQH5</accession>
<organism evidence="2 3">
    <name type="scientific">Shewanella bicestrii</name>
    <dbReference type="NCBI Taxonomy" id="2018305"/>
    <lineage>
        <taxon>Bacteria</taxon>
        <taxon>Pseudomonadati</taxon>
        <taxon>Pseudomonadota</taxon>
        <taxon>Gammaproteobacteria</taxon>
        <taxon>Alteromonadales</taxon>
        <taxon>Shewanellaceae</taxon>
        <taxon>Shewanella</taxon>
    </lineage>
</organism>
<keyword evidence="3" id="KW-1185">Reference proteome</keyword>
<evidence type="ECO:0000313" key="2">
    <source>
        <dbReference type="EMBL" id="ASK70448.1"/>
    </source>
</evidence>
<keyword evidence="1" id="KW-1133">Transmembrane helix</keyword>
<name>A0A220UQH5_9GAMM</name>
<evidence type="ECO:0000313" key="3">
    <source>
        <dbReference type="Proteomes" id="UP000198367"/>
    </source>
</evidence>
<protein>
    <submittedName>
        <fullName evidence="2">Uncharacterized protein</fullName>
    </submittedName>
</protein>
<reference evidence="2 3" key="1">
    <citation type="submission" date="2017-07" db="EMBL/GenBank/DDBJ databases">
        <title>Phenotypical and genomic characterization of a clinical isolate of Shewanella bicestrii sp. nov. producing an extended-spectrum beta-lactamase and a new oxacillinase variant.</title>
        <authorList>
            <person name="Jousset A.B."/>
            <person name="Bonnin R.A."/>
            <person name="Girlich D."/>
            <person name="Dabos L."/>
            <person name="Potron A."/>
            <person name="Dortet L."/>
            <person name="Glaser P."/>
            <person name="Naas T."/>
        </authorList>
    </citation>
    <scope>NUCLEOTIDE SEQUENCE [LARGE SCALE GENOMIC DNA]</scope>
    <source>
        <strain evidence="2 3">JAB-1</strain>
    </source>
</reference>
<dbReference type="Proteomes" id="UP000198367">
    <property type="component" value="Chromosome"/>
</dbReference>